<evidence type="ECO:0000256" key="2">
    <source>
        <dbReference type="ARBA" id="ARBA00022527"/>
    </source>
</evidence>
<organism evidence="9 10">
    <name type="scientific">Pseudonocardia yuanmonensis</name>
    <dbReference type="NCBI Taxonomy" id="1095914"/>
    <lineage>
        <taxon>Bacteria</taxon>
        <taxon>Bacillati</taxon>
        <taxon>Actinomycetota</taxon>
        <taxon>Actinomycetes</taxon>
        <taxon>Pseudonocardiales</taxon>
        <taxon>Pseudonocardiaceae</taxon>
        <taxon>Pseudonocardia</taxon>
    </lineage>
</organism>
<dbReference type="SMART" id="SM00220">
    <property type="entry name" value="S_TKc"/>
    <property type="match status" value="1"/>
</dbReference>
<dbReference type="Pfam" id="PF00069">
    <property type="entry name" value="Pkinase"/>
    <property type="match status" value="1"/>
</dbReference>
<evidence type="ECO:0000313" key="9">
    <source>
        <dbReference type="EMBL" id="GAA4710326.1"/>
    </source>
</evidence>
<sequence length="261" mass="27438">MIPSRLIGGRYVVLDGLGRGLLGQVWRAEDRLTGRLLAVQELHVPGMTPAEHAQFRERLLREARRIGALADPGLLAVHDVLSDCGIDHVVTELVVGTRLSEHVASGGPLAAHDAADLARALLRTLRAAHQRQLVHGAVRPGAVVLGDDGRIALADVGLARAAEEAGVPVHEQLGPHDVVAPERAAGGPATAAADMWGLGATLAYAGATEEPLSSLVAALRTEDPAARPTADEALAMLGRNGSSRGGTSGRPWRRIWERLRP</sequence>
<comment type="caution">
    <text evidence="9">The sequence shown here is derived from an EMBL/GenBank/DDBJ whole genome shotgun (WGS) entry which is preliminary data.</text>
</comment>
<dbReference type="PROSITE" id="PS50011">
    <property type="entry name" value="PROTEIN_KINASE_DOM"/>
    <property type="match status" value="1"/>
</dbReference>
<reference evidence="10" key="1">
    <citation type="journal article" date="2019" name="Int. J. Syst. Evol. Microbiol.">
        <title>The Global Catalogue of Microorganisms (GCM) 10K type strain sequencing project: providing services to taxonomists for standard genome sequencing and annotation.</title>
        <authorList>
            <consortium name="The Broad Institute Genomics Platform"/>
            <consortium name="The Broad Institute Genome Sequencing Center for Infectious Disease"/>
            <person name="Wu L."/>
            <person name="Ma J."/>
        </authorList>
    </citation>
    <scope>NUCLEOTIDE SEQUENCE [LARGE SCALE GENOMIC DNA]</scope>
    <source>
        <strain evidence="10">JCM 18055</strain>
    </source>
</reference>
<gene>
    <name evidence="9" type="ORF">GCM10023215_60150</name>
</gene>
<dbReference type="Gene3D" id="3.30.200.20">
    <property type="entry name" value="Phosphorylase Kinase, domain 1"/>
    <property type="match status" value="1"/>
</dbReference>
<evidence type="ECO:0000256" key="3">
    <source>
        <dbReference type="ARBA" id="ARBA00022679"/>
    </source>
</evidence>
<proteinExistence type="predicted"/>
<feature type="region of interest" description="Disordered" evidence="7">
    <location>
        <begin position="238"/>
        <end position="261"/>
    </location>
</feature>
<evidence type="ECO:0000313" key="10">
    <source>
        <dbReference type="Proteomes" id="UP001500325"/>
    </source>
</evidence>
<dbReference type="EMBL" id="BAABIC010000029">
    <property type="protein sequence ID" value="GAA4710326.1"/>
    <property type="molecule type" value="Genomic_DNA"/>
</dbReference>
<evidence type="ECO:0000256" key="6">
    <source>
        <dbReference type="ARBA" id="ARBA00022840"/>
    </source>
</evidence>
<evidence type="ECO:0000256" key="1">
    <source>
        <dbReference type="ARBA" id="ARBA00012513"/>
    </source>
</evidence>
<evidence type="ECO:0000256" key="7">
    <source>
        <dbReference type="SAM" id="MobiDB-lite"/>
    </source>
</evidence>
<dbReference type="Gene3D" id="1.10.510.10">
    <property type="entry name" value="Transferase(Phosphotransferase) domain 1"/>
    <property type="match status" value="1"/>
</dbReference>
<dbReference type="InterPro" id="IPR011009">
    <property type="entry name" value="Kinase-like_dom_sf"/>
</dbReference>
<keyword evidence="6" id="KW-0067">ATP-binding</keyword>
<keyword evidence="3" id="KW-0808">Transferase</keyword>
<evidence type="ECO:0000256" key="5">
    <source>
        <dbReference type="ARBA" id="ARBA00022777"/>
    </source>
</evidence>
<evidence type="ECO:0000259" key="8">
    <source>
        <dbReference type="PROSITE" id="PS50011"/>
    </source>
</evidence>
<dbReference type="InterPro" id="IPR000719">
    <property type="entry name" value="Prot_kinase_dom"/>
</dbReference>
<keyword evidence="4" id="KW-0547">Nucleotide-binding</keyword>
<dbReference type="RefSeq" id="WP_345384168.1">
    <property type="nucleotide sequence ID" value="NZ_BAABIC010000029.1"/>
</dbReference>
<accession>A0ABP8XNB3</accession>
<dbReference type="SUPFAM" id="SSF56112">
    <property type="entry name" value="Protein kinase-like (PK-like)"/>
    <property type="match status" value="1"/>
</dbReference>
<dbReference type="EC" id="2.7.11.1" evidence="1"/>
<dbReference type="Proteomes" id="UP001500325">
    <property type="component" value="Unassembled WGS sequence"/>
</dbReference>
<dbReference type="PANTHER" id="PTHR43289:SF6">
    <property type="entry name" value="SERINE_THREONINE-PROTEIN KINASE NEKL-3"/>
    <property type="match status" value="1"/>
</dbReference>
<evidence type="ECO:0000256" key="4">
    <source>
        <dbReference type="ARBA" id="ARBA00022741"/>
    </source>
</evidence>
<name>A0ABP8XNB3_9PSEU</name>
<keyword evidence="2" id="KW-0723">Serine/threonine-protein kinase</keyword>
<dbReference type="PANTHER" id="PTHR43289">
    <property type="entry name" value="MITOGEN-ACTIVATED PROTEIN KINASE KINASE KINASE 20-RELATED"/>
    <property type="match status" value="1"/>
</dbReference>
<feature type="domain" description="Protein kinase" evidence="8">
    <location>
        <begin position="11"/>
        <end position="261"/>
    </location>
</feature>
<protein>
    <recommendedName>
        <fullName evidence="1">non-specific serine/threonine protein kinase</fullName>
        <ecNumber evidence="1">2.7.11.1</ecNumber>
    </recommendedName>
</protein>
<keyword evidence="10" id="KW-1185">Reference proteome</keyword>
<keyword evidence="5" id="KW-0418">Kinase</keyword>